<evidence type="ECO:0000313" key="9">
    <source>
        <dbReference type="EMBL" id="CAE7241710.1"/>
    </source>
</evidence>
<dbReference type="Pfam" id="PF06470">
    <property type="entry name" value="SMC_hinge"/>
    <property type="match status" value="1"/>
</dbReference>
<evidence type="ECO:0000256" key="1">
    <source>
        <dbReference type="ARBA" id="ARBA00004123"/>
    </source>
</evidence>
<feature type="coiled-coil region" evidence="7">
    <location>
        <begin position="262"/>
        <end position="296"/>
    </location>
</feature>
<dbReference type="GO" id="GO:0007062">
    <property type="term" value="P:sister chromatid cohesion"/>
    <property type="evidence" value="ECO:0007669"/>
    <property type="project" value="TreeGrafter"/>
</dbReference>
<dbReference type="GO" id="GO:0008278">
    <property type="term" value="C:cohesin complex"/>
    <property type="evidence" value="ECO:0007669"/>
    <property type="project" value="TreeGrafter"/>
</dbReference>
<feature type="coiled-coil region" evidence="7">
    <location>
        <begin position="702"/>
        <end position="736"/>
    </location>
</feature>
<dbReference type="SUPFAM" id="SSF75553">
    <property type="entry name" value="Smc hinge domain"/>
    <property type="match status" value="1"/>
</dbReference>
<comment type="caution">
    <text evidence="9">The sequence shown here is derived from an EMBL/GenBank/DDBJ whole genome shotgun (WGS) entry which is preliminary data.</text>
</comment>
<evidence type="ECO:0000256" key="5">
    <source>
        <dbReference type="ARBA" id="ARBA00023242"/>
    </source>
</evidence>
<dbReference type="SMART" id="SM00968">
    <property type="entry name" value="SMC_hinge"/>
    <property type="match status" value="1"/>
</dbReference>
<dbReference type="InterPro" id="IPR027417">
    <property type="entry name" value="P-loop_NTPase"/>
</dbReference>
<dbReference type="PANTHER" id="PTHR18937">
    <property type="entry name" value="STRUCTURAL MAINTENANCE OF CHROMOSOMES SMC FAMILY MEMBER"/>
    <property type="match status" value="1"/>
</dbReference>
<evidence type="ECO:0000256" key="7">
    <source>
        <dbReference type="SAM" id="Coils"/>
    </source>
</evidence>
<evidence type="ECO:0000256" key="3">
    <source>
        <dbReference type="ARBA" id="ARBA00022776"/>
    </source>
</evidence>
<keyword evidence="10" id="KW-1185">Reference proteome</keyword>
<keyword evidence="5" id="KW-0539">Nucleus</keyword>
<keyword evidence="4 7" id="KW-0175">Coiled coil</keyword>
<evidence type="ECO:0000313" key="10">
    <source>
        <dbReference type="Proteomes" id="UP000604046"/>
    </source>
</evidence>
<reference evidence="9" key="1">
    <citation type="submission" date="2021-02" db="EMBL/GenBank/DDBJ databases">
        <authorList>
            <person name="Dougan E. K."/>
            <person name="Rhodes N."/>
            <person name="Thang M."/>
            <person name="Chan C."/>
        </authorList>
    </citation>
    <scope>NUCLEOTIDE SEQUENCE</scope>
</reference>
<evidence type="ECO:0000259" key="8">
    <source>
        <dbReference type="SMART" id="SM00968"/>
    </source>
</evidence>
<keyword evidence="3" id="KW-0498">Mitosis</keyword>
<dbReference type="InterPro" id="IPR003395">
    <property type="entry name" value="RecF/RecN/SMC_N"/>
</dbReference>
<dbReference type="Gene3D" id="3.40.50.300">
    <property type="entry name" value="P-loop containing nucleotide triphosphate hydrolases"/>
    <property type="match status" value="1"/>
</dbReference>
<protein>
    <submittedName>
        <fullName evidence="9">Psm1 protein</fullName>
    </submittedName>
</protein>
<keyword evidence="2" id="KW-0132">Cell division</keyword>
<accession>A0A812L855</accession>
<dbReference type="Pfam" id="PF02463">
    <property type="entry name" value="SMC_N"/>
    <property type="match status" value="1"/>
</dbReference>
<dbReference type="GO" id="GO:0051301">
    <property type="term" value="P:cell division"/>
    <property type="evidence" value="ECO:0007669"/>
    <property type="project" value="UniProtKB-KW"/>
</dbReference>
<dbReference type="Gene3D" id="1.20.1060.20">
    <property type="match status" value="1"/>
</dbReference>
<dbReference type="InterPro" id="IPR036277">
    <property type="entry name" value="SMC_hinge_sf"/>
</dbReference>
<dbReference type="GO" id="GO:0003677">
    <property type="term" value="F:DNA binding"/>
    <property type="evidence" value="ECO:0007669"/>
    <property type="project" value="TreeGrafter"/>
</dbReference>
<dbReference type="Proteomes" id="UP000604046">
    <property type="component" value="Unassembled WGS sequence"/>
</dbReference>
<dbReference type="OrthoDB" id="5575062at2759"/>
<gene>
    <name evidence="9" type="primary">psm1</name>
    <name evidence="9" type="ORF">SNAT2548_LOCUS10980</name>
</gene>
<sequence>MSQNSPARVEKLVIQNFKSYAGRHEIGPFDKFTCIIGPNGSGKSNIMDAISFCLGIKTKHLRGERLKDLVYRREDETVDANPRSAEVTMAFRSSKGVMMYFGRFVTSRGEGIYRYGGEKVPMSPVSYEVYSQKLANENIFVRARSFLVFQGDVMQMARRQGAELTATLEALSGSELLKDKYSKLSKELEISQEKARLHFQHRREAENTLALLASQRAEVKRYQDLKAQRDALIVEAALFRLYSADREAAQNIEVSSGLRTEVAEAEAELRKRRKAIEEADAQRQKFDEEFREAQNEHFAMRTAMEQQKPEIASCRKQAAHWSIKEREVQAKIEQEELHIKGLEDAWNQALSRRTAAEEELAKIRAREVESAVKLTAAQRREYDQAVLKTEQLNLKARDKLMQAEDKLQKLLKELSSCKEDMQEREDKRNKLNAKMEDLQREKGDIEIGLETSRVEIEETRRQRTKLESDVKTYETFRSSLLEERQSLQFEVDSVKARRDQLELLEGRQRVADELRGRFPELVLGRISELLLPTQKKYDLPLQMALGAMSDAFVVKDAAAARRCVQHLKESRIAAETFLPLDRMQEDRQVTSLSSLTERHPGRRLATACVQHNEKFLHRQEAWRETAPAAIDRTVTFLLQGVIITDTLDQAKQTSYVDAKKKSLMPRVVTLDGEVIAPNGNMSVKALPAHRVEFGGHEQLHQLREKESKLDQVTKDLATLEEESERKAKEVQVLSDEVARKEIELVSVERLGREIASLREHSDPE</sequence>
<keyword evidence="6" id="KW-0131">Cell cycle</keyword>
<evidence type="ECO:0000256" key="2">
    <source>
        <dbReference type="ARBA" id="ARBA00022618"/>
    </source>
</evidence>
<proteinExistence type="predicted"/>
<dbReference type="GO" id="GO:0005524">
    <property type="term" value="F:ATP binding"/>
    <property type="evidence" value="ECO:0007669"/>
    <property type="project" value="InterPro"/>
</dbReference>
<organism evidence="9 10">
    <name type="scientific">Symbiodinium natans</name>
    <dbReference type="NCBI Taxonomy" id="878477"/>
    <lineage>
        <taxon>Eukaryota</taxon>
        <taxon>Sar</taxon>
        <taxon>Alveolata</taxon>
        <taxon>Dinophyceae</taxon>
        <taxon>Suessiales</taxon>
        <taxon>Symbiodiniaceae</taxon>
        <taxon>Symbiodinium</taxon>
    </lineage>
</organism>
<dbReference type="AlphaFoldDB" id="A0A812L855"/>
<dbReference type="InterPro" id="IPR010935">
    <property type="entry name" value="SMC_hinge"/>
</dbReference>
<comment type="subcellular location">
    <subcellularLocation>
        <location evidence="1">Nucleus</location>
    </subcellularLocation>
</comment>
<dbReference type="GO" id="GO:0005634">
    <property type="term" value="C:nucleus"/>
    <property type="evidence" value="ECO:0007669"/>
    <property type="project" value="UniProtKB-SubCell"/>
</dbReference>
<evidence type="ECO:0000256" key="4">
    <source>
        <dbReference type="ARBA" id="ARBA00023054"/>
    </source>
</evidence>
<dbReference type="SUPFAM" id="SSF52540">
    <property type="entry name" value="P-loop containing nucleoside triphosphate hydrolases"/>
    <property type="match status" value="1"/>
</dbReference>
<feature type="domain" description="SMC hinge" evidence="8">
    <location>
        <begin position="520"/>
        <end position="654"/>
    </location>
</feature>
<feature type="coiled-coil region" evidence="7">
    <location>
        <begin position="386"/>
        <end position="469"/>
    </location>
</feature>
<dbReference type="PANTHER" id="PTHR18937:SF12">
    <property type="entry name" value="STRUCTURAL MAINTENANCE OF CHROMOSOMES PROTEIN"/>
    <property type="match status" value="1"/>
</dbReference>
<name>A0A812L855_9DINO</name>
<dbReference type="EMBL" id="CAJNDS010000946">
    <property type="protein sequence ID" value="CAE7241710.1"/>
    <property type="molecule type" value="Genomic_DNA"/>
</dbReference>
<dbReference type="Gene3D" id="3.30.70.1620">
    <property type="match status" value="1"/>
</dbReference>
<evidence type="ECO:0000256" key="6">
    <source>
        <dbReference type="ARBA" id="ARBA00023306"/>
    </source>
</evidence>